<feature type="compositionally biased region" description="Basic and acidic residues" evidence="1">
    <location>
        <begin position="1140"/>
        <end position="1150"/>
    </location>
</feature>
<dbReference type="InterPro" id="IPR032675">
    <property type="entry name" value="LRR_dom_sf"/>
</dbReference>
<reference evidence="2 3" key="1">
    <citation type="submission" date="2024-04" db="EMBL/GenBank/DDBJ databases">
        <title>Tritrichomonas musculus Genome.</title>
        <authorList>
            <person name="Alves-Ferreira E."/>
            <person name="Grigg M."/>
            <person name="Lorenzi H."/>
            <person name="Galac M."/>
        </authorList>
    </citation>
    <scope>NUCLEOTIDE SEQUENCE [LARGE SCALE GENOMIC DNA]</scope>
    <source>
        <strain evidence="2 3">EAF2021</strain>
    </source>
</reference>
<name>A0ABR2KW45_9EUKA</name>
<dbReference type="InterPro" id="IPR053139">
    <property type="entry name" value="Surface_bspA-like"/>
</dbReference>
<sequence length="1157" mass="133243">MKGQFILFLSSKEFYIPSDFNNLSNVKQNIYQTLINSHKYEVKSQVHDDSLQSFIDYWVKMRIPDLSYDKYLIDYIQLSEEFGIMKNLIQLFLKNTSYSNISWLMQNKKLKHRFQKKKNLLTNEANIFKRNIEIIFKNESAETQKNAMIDSEYLFYSLKKGDFEGVEFTIKEKIEIDDYLYILNESDRTAQVYETNEYENLFIPSTINYNSVEYKITSLRKLLFRDLNYVKVIIFDENSEIKSFDVTCPSVEIVSLPDSITELNDSWCNETPNLTKIIISPNNKNFVYYEDKFLLGKSDQKSDVFDILCFARRDIEYATIPSFIRIISPYAFALCNKLEQIEFSTDSQLQIIGEKAFSFSGLNSIVIPKHVTKIGNEAFNQCKFLTNVEFSSNSELKIIGKGAFVNSSIERIVIPYSVVFIDDFTFSECANLKSIEFSEKSELKMIGKKAFVDTQIDSIKIPSSVLIIKEIFSCCYLLQKVDFSENSELRIIGDFTFYYTGLKRIVIPSHVILIGGNAFHHCHNLEEVEFAKNSELRMIGDSAFGVSTLKRIKIPSHVIIIGAQAFEECKFASFSFEENSELKFIGNKSFAYTSFESFTIPSNVTQINENAFEYCKNLINVVFSNNSKIKSIPSLFPNSSIKSITIPDSLIELKDGLGNGASDLIEVKISPNNKNFVYYEDKFLLGKSDQKSDVFDILCFARRDIEYAAIPSFIRIISPYAFALCNKLEQIEFSTDSQLQIIRYGAFFDSSIQSISIPSHVTKIESYAFYFCTKLQKVEFMNVSELKIIENEAFQNSSLTEIMIPSSVIELKESVFAECNELVKVEFANKSSLKSIKNSLFNESSITQLSLPDSLVNFDASLFDKVEKLNEIKISPNNKNFIYYKDKYLIGKSNTKSDIFDILYFVRRDIKKAEIPSFIRIISQNAFNSCKLLEKVEFSNDSQLNLICKGAFAYSSLNYIVIPSSVTEICCGAFSRSSIQRIEFEPNSKLKIINDQAFFIHYSNLFVRKIGDEAFRSCYCLESVDFSENSKLSYIGKDAFYATKIKSLLIPSSLILIEKDILFYCSKLQIIEIEEGSKLPNFNIIECIKNIIIMIPVNIIQTFYFKAKYDEEKENDDEDEENEDDDEENDEDEKEYDQDDKEKDDEKEGAADDDNYT</sequence>
<dbReference type="PANTHER" id="PTHR45661:SF3">
    <property type="entry name" value="IG-LIKE DOMAIN-CONTAINING PROTEIN"/>
    <property type="match status" value="1"/>
</dbReference>
<proteinExistence type="predicted"/>
<feature type="compositionally biased region" description="Acidic residues" evidence="1">
    <location>
        <begin position="1112"/>
        <end position="1139"/>
    </location>
</feature>
<dbReference type="Gene3D" id="3.80.10.10">
    <property type="entry name" value="Ribonuclease Inhibitor"/>
    <property type="match status" value="5"/>
</dbReference>
<organism evidence="2 3">
    <name type="scientific">Tritrichomonas musculus</name>
    <dbReference type="NCBI Taxonomy" id="1915356"/>
    <lineage>
        <taxon>Eukaryota</taxon>
        <taxon>Metamonada</taxon>
        <taxon>Parabasalia</taxon>
        <taxon>Tritrichomonadida</taxon>
        <taxon>Tritrichomonadidae</taxon>
        <taxon>Tritrichomonas</taxon>
    </lineage>
</organism>
<evidence type="ECO:0008006" key="4">
    <source>
        <dbReference type="Google" id="ProtNLM"/>
    </source>
</evidence>
<accession>A0ABR2KW45</accession>
<evidence type="ECO:0000313" key="3">
    <source>
        <dbReference type="Proteomes" id="UP001470230"/>
    </source>
</evidence>
<dbReference type="Proteomes" id="UP001470230">
    <property type="component" value="Unassembled WGS sequence"/>
</dbReference>
<gene>
    <name evidence="2" type="ORF">M9Y10_023791</name>
</gene>
<dbReference type="PANTHER" id="PTHR45661">
    <property type="entry name" value="SURFACE ANTIGEN"/>
    <property type="match status" value="1"/>
</dbReference>
<evidence type="ECO:0000256" key="1">
    <source>
        <dbReference type="SAM" id="MobiDB-lite"/>
    </source>
</evidence>
<protein>
    <recommendedName>
        <fullName evidence="4">Surface antigen BspA-like</fullName>
    </recommendedName>
</protein>
<dbReference type="SUPFAM" id="SSF52058">
    <property type="entry name" value="L domain-like"/>
    <property type="match status" value="3"/>
</dbReference>
<dbReference type="InterPro" id="IPR026906">
    <property type="entry name" value="LRR_5"/>
</dbReference>
<comment type="caution">
    <text evidence="2">The sequence shown here is derived from an EMBL/GenBank/DDBJ whole genome shotgun (WGS) entry which is preliminary data.</text>
</comment>
<dbReference type="EMBL" id="JAPFFF010000003">
    <property type="protein sequence ID" value="KAK8895331.1"/>
    <property type="molecule type" value="Genomic_DNA"/>
</dbReference>
<dbReference type="Pfam" id="PF13306">
    <property type="entry name" value="LRR_5"/>
    <property type="match status" value="7"/>
</dbReference>
<evidence type="ECO:0000313" key="2">
    <source>
        <dbReference type="EMBL" id="KAK8895331.1"/>
    </source>
</evidence>
<keyword evidence="3" id="KW-1185">Reference proteome</keyword>
<feature type="region of interest" description="Disordered" evidence="1">
    <location>
        <begin position="1111"/>
        <end position="1157"/>
    </location>
</feature>